<dbReference type="Gene3D" id="3.30.420.10">
    <property type="entry name" value="Ribonuclease H-like superfamily/Ribonuclease H"/>
    <property type="match status" value="1"/>
</dbReference>
<accession>A0A816SS66</accession>
<sequence>MHNIKKLGLKYYKRQKAPKYNQKQLDQMAWRCRKLRRNFIDSKKFIVMDDEKYFTLSGDNMPGNAGFYSSNTANTPWNVKFKSKQKFEPKVLVWLALSSKGISVPYIGTTDGPAIDSNLYVQKCLPKLLAFIRRYHADNNYIFWPDLASSHYAKNHHYMAKSTKYTFCAKTADKVYHGGWLATTEQQLINRIKQQLKKFDLKIVQTMMLEVRKKLRKIEQQGPFSIL</sequence>
<proteinExistence type="predicted"/>
<evidence type="ECO:0000313" key="1">
    <source>
        <dbReference type="EMBL" id="CAF2087232.1"/>
    </source>
</evidence>
<dbReference type="InterPro" id="IPR036397">
    <property type="entry name" value="RNaseH_sf"/>
</dbReference>
<dbReference type="AlphaFoldDB" id="A0A816SS66"/>
<comment type="caution">
    <text evidence="1">The sequence shown here is derived from an EMBL/GenBank/DDBJ whole genome shotgun (WGS) entry which is preliminary data.</text>
</comment>
<evidence type="ECO:0000313" key="2">
    <source>
        <dbReference type="Proteomes" id="UP000663824"/>
    </source>
</evidence>
<reference evidence="1" key="1">
    <citation type="submission" date="2021-02" db="EMBL/GenBank/DDBJ databases">
        <authorList>
            <person name="Nowell W R."/>
        </authorList>
    </citation>
    <scope>NUCLEOTIDE SEQUENCE</scope>
</reference>
<dbReference type="Proteomes" id="UP000663824">
    <property type="component" value="Unassembled WGS sequence"/>
</dbReference>
<dbReference type="GO" id="GO:0003676">
    <property type="term" value="F:nucleic acid binding"/>
    <property type="evidence" value="ECO:0007669"/>
    <property type="project" value="InterPro"/>
</dbReference>
<protein>
    <submittedName>
        <fullName evidence="1">Uncharacterized protein</fullName>
    </submittedName>
</protein>
<name>A0A816SS66_9BILA</name>
<dbReference type="EMBL" id="CAJNRE010009997">
    <property type="protein sequence ID" value="CAF2087232.1"/>
    <property type="molecule type" value="Genomic_DNA"/>
</dbReference>
<organism evidence="1 2">
    <name type="scientific">Rotaria magnacalcarata</name>
    <dbReference type="NCBI Taxonomy" id="392030"/>
    <lineage>
        <taxon>Eukaryota</taxon>
        <taxon>Metazoa</taxon>
        <taxon>Spiralia</taxon>
        <taxon>Gnathifera</taxon>
        <taxon>Rotifera</taxon>
        <taxon>Eurotatoria</taxon>
        <taxon>Bdelloidea</taxon>
        <taxon>Philodinida</taxon>
        <taxon>Philodinidae</taxon>
        <taxon>Rotaria</taxon>
    </lineage>
</organism>
<gene>
    <name evidence="1" type="ORF">MBJ925_LOCUS19703</name>
</gene>